<reference evidence="1 2" key="1">
    <citation type="submission" date="2018-08" db="EMBL/GenBank/DDBJ databases">
        <title>A genome reference for cultivated species of the human gut microbiota.</title>
        <authorList>
            <person name="Zou Y."/>
            <person name="Xue W."/>
            <person name="Luo G."/>
        </authorList>
    </citation>
    <scope>NUCLEOTIDE SEQUENCE [LARGE SCALE GENOMIC DNA]</scope>
    <source>
        <strain evidence="1 2">AF22-3AC</strain>
    </source>
</reference>
<evidence type="ECO:0008006" key="3">
    <source>
        <dbReference type="Google" id="ProtNLM"/>
    </source>
</evidence>
<gene>
    <name evidence="1" type="ORF">DWX97_07835</name>
</gene>
<evidence type="ECO:0000313" key="2">
    <source>
        <dbReference type="Proteomes" id="UP000283341"/>
    </source>
</evidence>
<sequence length="254" mass="29563">MGKYTALIQERRFVTGREMFREVGNRKSVSSLLYNYSRRNSIVRIRRNVYLPTNPSDGFIDENKYEIGCCSVPGAYISYHSAMEFYGLQNQVWHRIYLSSARRFRPFDFEFVEYMYAPEKHREGIVQSAENGNIRVTDPEGTILDCIDRTDLAGGLEELVYNIELLESVNGEWLLRYLPLYGKSVMYRKTGFILSLFKERLGLGGGFFLTCEKKAGGGVRYLTDKWESETYVPRWKLYVPRYILSLTEDCPYPG</sequence>
<organism evidence="1 2">
    <name type="scientific">Bacteroides cellulosilyticus</name>
    <dbReference type="NCBI Taxonomy" id="246787"/>
    <lineage>
        <taxon>Bacteria</taxon>
        <taxon>Pseudomonadati</taxon>
        <taxon>Bacteroidota</taxon>
        <taxon>Bacteroidia</taxon>
        <taxon>Bacteroidales</taxon>
        <taxon>Bacteroidaceae</taxon>
        <taxon>Bacteroides</taxon>
    </lineage>
</organism>
<proteinExistence type="predicted"/>
<dbReference type="EMBL" id="QRVJ01000004">
    <property type="protein sequence ID" value="RGS38255.1"/>
    <property type="molecule type" value="Genomic_DNA"/>
</dbReference>
<protein>
    <recommendedName>
        <fullName evidence="3">Transcriptional regulator</fullName>
    </recommendedName>
</protein>
<comment type="caution">
    <text evidence="1">The sequence shown here is derived from an EMBL/GenBank/DDBJ whole genome shotgun (WGS) entry which is preliminary data.</text>
</comment>
<dbReference type="RefSeq" id="WP_118402236.1">
    <property type="nucleotide sequence ID" value="NZ_JADNFX010000027.1"/>
</dbReference>
<accession>A0A412IKR4</accession>
<dbReference type="Proteomes" id="UP000283341">
    <property type="component" value="Unassembled WGS sequence"/>
</dbReference>
<evidence type="ECO:0000313" key="1">
    <source>
        <dbReference type="EMBL" id="RGS38255.1"/>
    </source>
</evidence>
<name>A0A412IKR4_9BACE</name>
<dbReference type="AlphaFoldDB" id="A0A412IKR4"/>